<dbReference type="NCBIfam" id="NF047832">
    <property type="entry name" value="caspase_w_EACC1"/>
    <property type="match status" value="1"/>
</dbReference>
<gene>
    <name evidence="3" type="ORF">Air01nite_21740</name>
</gene>
<keyword evidence="1" id="KW-0472">Membrane</keyword>
<keyword evidence="1" id="KW-0812">Transmembrane</keyword>
<feature type="transmembrane region" description="Helical" evidence="1">
    <location>
        <begin position="797"/>
        <end position="816"/>
    </location>
</feature>
<dbReference type="InterPro" id="IPR011600">
    <property type="entry name" value="Pept_C14_caspase"/>
</dbReference>
<dbReference type="PROSITE" id="PS00018">
    <property type="entry name" value="EF_HAND_1"/>
    <property type="match status" value="1"/>
</dbReference>
<evidence type="ECO:0000259" key="2">
    <source>
        <dbReference type="Pfam" id="PF00656"/>
    </source>
</evidence>
<feature type="transmembrane region" description="Helical" evidence="1">
    <location>
        <begin position="889"/>
        <end position="910"/>
    </location>
</feature>
<dbReference type="RefSeq" id="WP_203701883.1">
    <property type="nucleotide sequence ID" value="NZ_BAAALU010000012.1"/>
</dbReference>
<reference evidence="3 4" key="1">
    <citation type="submission" date="2021-01" db="EMBL/GenBank/DDBJ databases">
        <title>Whole genome shotgun sequence of Asanoa iriomotensis NBRC 100142.</title>
        <authorList>
            <person name="Komaki H."/>
            <person name="Tamura T."/>
        </authorList>
    </citation>
    <scope>NUCLEOTIDE SEQUENCE [LARGE SCALE GENOMIC DNA]</scope>
    <source>
        <strain evidence="3 4">NBRC 100142</strain>
    </source>
</reference>
<feature type="transmembrane region" description="Helical" evidence="1">
    <location>
        <begin position="513"/>
        <end position="534"/>
    </location>
</feature>
<organism evidence="3 4">
    <name type="scientific">Asanoa iriomotensis</name>
    <dbReference type="NCBI Taxonomy" id="234613"/>
    <lineage>
        <taxon>Bacteria</taxon>
        <taxon>Bacillati</taxon>
        <taxon>Actinomycetota</taxon>
        <taxon>Actinomycetes</taxon>
        <taxon>Micromonosporales</taxon>
        <taxon>Micromonosporaceae</taxon>
        <taxon>Asanoa</taxon>
    </lineage>
</organism>
<keyword evidence="1" id="KW-1133">Transmembrane helix</keyword>
<accession>A0ABQ4BZY9</accession>
<name>A0ABQ4BZY9_9ACTN</name>
<evidence type="ECO:0000256" key="1">
    <source>
        <dbReference type="SAM" id="Phobius"/>
    </source>
</evidence>
<dbReference type="EMBL" id="BONC01000012">
    <property type="protein sequence ID" value="GIF56079.1"/>
    <property type="molecule type" value="Genomic_DNA"/>
</dbReference>
<feature type="transmembrane region" description="Helical" evidence="1">
    <location>
        <begin position="540"/>
        <end position="559"/>
    </location>
</feature>
<feature type="transmembrane region" description="Helical" evidence="1">
    <location>
        <begin position="627"/>
        <end position="644"/>
    </location>
</feature>
<evidence type="ECO:0000313" key="4">
    <source>
        <dbReference type="Proteomes" id="UP000624325"/>
    </source>
</evidence>
<feature type="transmembrane region" description="Helical" evidence="1">
    <location>
        <begin position="916"/>
        <end position="934"/>
    </location>
</feature>
<feature type="transmembrane region" description="Helical" evidence="1">
    <location>
        <begin position="856"/>
        <end position="877"/>
    </location>
</feature>
<feature type="transmembrane region" description="Helical" evidence="1">
    <location>
        <begin position="656"/>
        <end position="681"/>
    </location>
</feature>
<dbReference type="InterPro" id="IPR029030">
    <property type="entry name" value="Caspase-like_dom_sf"/>
</dbReference>
<dbReference type="Proteomes" id="UP000624325">
    <property type="component" value="Unassembled WGS sequence"/>
</dbReference>
<keyword evidence="4" id="KW-1185">Reference proteome</keyword>
<feature type="transmembrane region" description="Helical" evidence="1">
    <location>
        <begin position="441"/>
        <end position="461"/>
    </location>
</feature>
<comment type="caution">
    <text evidence="3">The sequence shown here is derived from an EMBL/GenBank/DDBJ whole genome shotgun (WGS) entry which is preliminary data.</text>
</comment>
<sequence>MDGQRKALIVAVDEYEQDGLRRLLSASADAEALGRVLGDPEVGGFDVRVIRNEPAHVISSHIEDLFSDARRDDVLLLHFSCHGLKNESGELFFAATNTRPNRLGSTAVPAGFVQRCMRASRSRSVVLLLDCCYGGAFGQGVTVRAAGDVNVFDSFPGGRLGGGRGRAVITASSAMEYAFEGDYLADERERAPSVFTAALVEGLGSGEADRDEDGWVSLNELYDYVFDKVQARNPHQTPSRDVEMQGELFLARSRRRRVAPRPIPADLRAAVADANMFTRLGAVTELRSRLVGDNVPAATGAFEALREIAQTDIRYVAEAAADAVREVSVRAEPAELRFGPDAAAEVVRLLGPPLARSVRARASDEWITVAARADGFAVSTVAGDDVRFGTVTFIGPTGEVVVPVQVDALVPAPTPAAAPPPAPVRVPAPRTSAAAPARERLPWWLVAGLILAAAGLVILNWPGTDHTRIAWNDPDTSWIGFRRPWDPFIVGSFLVLAGALAGALVAGRRALGVVAGSGLFLAVDGVVILLGGVADVHWPTWSATAAVGAVVAAVTAVVARPVRQRPHRVDRPAGTLVLAGGVLVVAHVSVDLDGITWLMVSKGLGILAALVVVTLSWLVLSAGDPRTRTFLAGAAGTYVVLAALDNGESWSGGLPAAFVIGMIGYALVLVGLGVGLSRPVVPLLTFDERPRSPVWITVSLALGGFLLVAINGAALHDPKAQAFWIDAAHSLALDRATTDGSLYVAVVALAAALLTQARSTAAAYALGVVAGIATLFLTVGVVLLVSGLTYGSTTNTWALLTAVGAAMVAVTVFAVVRGGLRPRLGPAGPVAAVLVVIGTAPLVIAQFVPAAGESSATYYGSPFLVVLALVPAALAALAITSTDREFRRLAVGAALAYPLAVAVACVYPIVDETADVYYTVLLAGHLVLAAVVGFDAWRRSGQDRAAGDVDDDAGDPARSVRR</sequence>
<feature type="transmembrane region" description="Helical" evidence="1">
    <location>
        <begin position="693"/>
        <end position="716"/>
    </location>
</feature>
<feature type="transmembrane region" description="Helical" evidence="1">
    <location>
        <begin position="571"/>
        <end position="590"/>
    </location>
</feature>
<feature type="domain" description="Peptidase C14 caspase" evidence="2">
    <location>
        <begin position="5"/>
        <end position="242"/>
    </location>
</feature>
<dbReference type="SUPFAM" id="SSF52129">
    <property type="entry name" value="Caspase-like"/>
    <property type="match status" value="1"/>
</dbReference>
<feature type="transmembrane region" description="Helical" evidence="1">
    <location>
        <begin position="761"/>
        <end position="785"/>
    </location>
</feature>
<dbReference type="Gene3D" id="3.40.50.1460">
    <property type="match status" value="1"/>
</dbReference>
<feature type="transmembrane region" description="Helical" evidence="1">
    <location>
        <begin position="736"/>
        <end position="754"/>
    </location>
</feature>
<protein>
    <recommendedName>
        <fullName evidence="2">Peptidase C14 caspase domain-containing protein</fullName>
    </recommendedName>
</protein>
<feature type="transmembrane region" description="Helical" evidence="1">
    <location>
        <begin position="596"/>
        <end position="620"/>
    </location>
</feature>
<evidence type="ECO:0000313" key="3">
    <source>
        <dbReference type="EMBL" id="GIF56079.1"/>
    </source>
</evidence>
<feature type="transmembrane region" description="Helical" evidence="1">
    <location>
        <begin position="828"/>
        <end position="850"/>
    </location>
</feature>
<feature type="transmembrane region" description="Helical" evidence="1">
    <location>
        <begin position="488"/>
        <end position="506"/>
    </location>
</feature>
<proteinExistence type="predicted"/>
<dbReference type="Pfam" id="PF00656">
    <property type="entry name" value="Peptidase_C14"/>
    <property type="match status" value="1"/>
</dbReference>
<dbReference type="InterPro" id="IPR018247">
    <property type="entry name" value="EF_Hand_1_Ca_BS"/>
</dbReference>